<evidence type="ECO:0000313" key="2">
    <source>
        <dbReference type="Proteomes" id="UP000706172"/>
    </source>
</evidence>
<dbReference type="PANTHER" id="PTHR42941">
    <property type="entry name" value="SLL1037 PROTEIN"/>
    <property type="match status" value="1"/>
</dbReference>
<dbReference type="Proteomes" id="UP000706172">
    <property type="component" value="Unassembled WGS sequence"/>
</dbReference>
<sequence length="301" mass="32446">MPLFRIGTGGLMGVYYPIGRALAIGFSSTWTADGRVAVAQTSGGSVANVRALAKKEIEAALIQADVAFRALNGTGPFSGEKIPSLQAIASLYPERLQMMVRKDAGIHGVRDLKNKTMSLDESGSGTLAVMRIVLDAYGLTETDLDPVYLKPEFTIESLAQRRLDGISLMSGTPAPAIAQIMSPQFSLVPVDPEIAATIHQRHPYLLPGVIPADTYPGVPEIPTLEVYALLVVREDVDEALVYELTKTLWNAETQRLLRAAHPLGHAITMQSSLYGLTLALHPGAVQFYRQHHALPEGDAIP</sequence>
<dbReference type="CDD" id="cd13520">
    <property type="entry name" value="PBP2_TAXI_TRAP"/>
    <property type="match status" value="1"/>
</dbReference>
<proteinExistence type="predicted"/>
<dbReference type="EMBL" id="JACCQK010000025">
    <property type="protein sequence ID" value="MBG0778445.1"/>
    <property type="molecule type" value="Genomic_DNA"/>
</dbReference>
<gene>
    <name evidence="1" type="ORF">H0S81_00735</name>
</gene>
<protein>
    <submittedName>
        <fullName evidence="1">TAXI family TRAP transporter solute-binding subunit</fullName>
    </submittedName>
</protein>
<dbReference type="SUPFAM" id="SSF53850">
    <property type="entry name" value="Periplasmic binding protein-like II"/>
    <property type="match status" value="1"/>
</dbReference>
<organism evidence="1 2">
    <name type="scientific">Desulfotignum balticum</name>
    <dbReference type="NCBI Taxonomy" id="115781"/>
    <lineage>
        <taxon>Bacteria</taxon>
        <taxon>Pseudomonadati</taxon>
        <taxon>Thermodesulfobacteriota</taxon>
        <taxon>Desulfobacteria</taxon>
        <taxon>Desulfobacterales</taxon>
        <taxon>Desulfobacteraceae</taxon>
        <taxon>Desulfotignum</taxon>
    </lineage>
</organism>
<dbReference type="NCBIfam" id="TIGR02122">
    <property type="entry name" value="TRAP_TAXI"/>
    <property type="match status" value="1"/>
</dbReference>
<evidence type="ECO:0000313" key="1">
    <source>
        <dbReference type="EMBL" id="MBG0778445.1"/>
    </source>
</evidence>
<dbReference type="Pfam" id="PF16868">
    <property type="entry name" value="NMT1_3"/>
    <property type="match status" value="1"/>
</dbReference>
<dbReference type="Gene3D" id="3.40.190.10">
    <property type="entry name" value="Periplasmic binding protein-like II"/>
    <property type="match status" value="2"/>
</dbReference>
<name>A0A931CSV0_9BACT</name>
<comment type="caution">
    <text evidence="1">The sequence shown here is derived from an EMBL/GenBank/DDBJ whole genome shotgun (WGS) entry which is preliminary data.</text>
</comment>
<dbReference type="PANTHER" id="PTHR42941:SF1">
    <property type="entry name" value="SLL1037 PROTEIN"/>
    <property type="match status" value="1"/>
</dbReference>
<dbReference type="InterPro" id="IPR011852">
    <property type="entry name" value="TRAP_TAXI"/>
</dbReference>
<reference evidence="1" key="1">
    <citation type="submission" date="2020-07" db="EMBL/GenBank/DDBJ databases">
        <title>Severe corrosion of carbon steel in oil field produced water can be linked to methanogenic archaea containing a special type of NiFe hydrogenase.</title>
        <authorList>
            <person name="Lahme S."/>
            <person name="Mand J."/>
            <person name="Longwell J."/>
            <person name="Smith R."/>
            <person name="Enning D."/>
        </authorList>
    </citation>
    <scope>NUCLEOTIDE SEQUENCE</scope>
    <source>
        <strain evidence="1">MIC098Bin6</strain>
    </source>
</reference>
<dbReference type="AlphaFoldDB" id="A0A931CSV0"/>
<accession>A0A931CSV0</accession>